<dbReference type="AlphaFoldDB" id="A0A0P9DK59"/>
<gene>
    <name evidence="1" type="ORF">SE17_28415</name>
</gene>
<dbReference type="SUPFAM" id="SSF88697">
    <property type="entry name" value="PUA domain-like"/>
    <property type="match status" value="1"/>
</dbReference>
<dbReference type="PATRIC" id="fig|186479.3.peg.2142"/>
<name>A0A0P9DK59_9CHLR</name>
<dbReference type="Proteomes" id="UP000050509">
    <property type="component" value="Unassembled WGS sequence"/>
</dbReference>
<dbReference type="EMBL" id="LJCR01001536">
    <property type="protein sequence ID" value="KPV50187.1"/>
    <property type="molecule type" value="Genomic_DNA"/>
</dbReference>
<accession>A0A0P9DK59</accession>
<evidence type="ECO:0000313" key="1">
    <source>
        <dbReference type="EMBL" id="KPV50187.1"/>
    </source>
</evidence>
<dbReference type="InterPro" id="IPR015947">
    <property type="entry name" value="PUA-like_sf"/>
</dbReference>
<protein>
    <submittedName>
        <fullName evidence="1">Uncharacterized protein</fullName>
    </submittedName>
</protein>
<reference evidence="1 2" key="1">
    <citation type="submission" date="2015-09" db="EMBL/GenBank/DDBJ databases">
        <title>Draft genome sequence of Kouleothrix aurantiaca JCM 19913.</title>
        <authorList>
            <person name="Hemp J."/>
        </authorList>
    </citation>
    <scope>NUCLEOTIDE SEQUENCE [LARGE SCALE GENOMIC DNA]</scope>
    <source>
        <strain evidence="1 2">COM-B</strain>
    </source>
</reference>
<dbReference type="Gene3D" id="2.30.130.30">
    <property type="entry name" value="Hypothetical protein"/>
    <property type="match status" value="1"/>
</dbReference>
<organism evidence="1 2">
    <name type="scientific">Kouleothrix aurantiaca</name>
    <dbReference type="NCBI Taxonomy" id="186479"/>
    <lineage>
        <taxon>Bacteria</taxon>
        <taxon>Bacillati</taxon>
        <taxon>Chloroflexota</taxon>
        <taxon>Chloroflexia</taxon>
        <taxon>Chloroflexales</taxon>
        <taxon>Roseiflexineae</taxon>
        <taxon>Roseiflexaceae</taxon>
        <taxon>Kouleothrix</taxon>
    </lineage>
</organism>
<sequence>MEQEYTVITLTQPWATLVAIGAKQIETRSWATTYRGPLLIHAAQGLGPGGKAGLRALVEREPFNRALCNLSENGMREWWGKDVVEELPRGAIVARCDLLDCIPTHHPNIPSEPGKPWFMGARAGVGQHYYEVPPPLDSNEYAFGDYTPGRYAWLLSDVQALSTPIPAKGQLGLWTWRGALPA</sequence>
<evidence type="ECO:0000313" key="2">
    <source>
        <dbReference type="Proteomes" id="UP000050509"/>
    </source>
</evidence>
<comment type="caution">
    <text evidence="1">The sequence shown here is derived from an EMBL/GenBank/DDBJ whole genome shotgun (WGS) entry which is preliminary data.</text>
</comment>
<keyword evidence="2" id="KW-1185">Reference proteome</keyword>
<proteinExistence type="predicted"/>